<dbReference type="Proteomes" id="UP000033774">
    <property type="component" value="Unassembled WGS sequence"/>
</dbReference>
<dbReference type="GO" id="GO:0003700">
    <property type="term" value="F:DNA-binding transcription factor activity"/>
    <property type="evidence" value="ECO:0007669"/>
    <property type="project" value="InterPro"/>
</dbReference>
<dbReference type="GO" id="GO:0003677">
    <property type="term" value="F:DNA binding"/>
    <property type="evidence" value="ECO:0007669"/>
    <property type="project" value="UniProtKB-KW"/>
</dbReference>
<dbReference type="Pfam" id="PF12840">
    <property type="entry name" value="HTH_20"/>
    <property type="match status" value="1"/>
</dbReference>
<dbReference type="SUPFAM" id="SSF46785">
    <property type="entry name" value="Winged helix' DNA-binding domain"/>
    <property type="match status" value="1"/>
</dbReference>
<keyword evidence="2" id="KW-0238">DNA-binding</keyword>
<dbReference type="PANTHER" id="PTHR43132">
    <property type="entry name" value="ARSENICAL RESISTANCE OPERON REPRESSOR ARSR-RELATED"/>
    <property type="match status" value="1"/>
</dbReference>
<keyword evidence="3" id="KW-0804">Transcription</keyword>
<dbReference type="EMBL" id="LAJY01000228">
    <property type="protein sequence ID" value="KJV09710.1"/>
    <property type="molecule type" value="Genomic_DNA"/>
</dbReference>
<dbReference type="Gene3D" id="1.10.10.10">
    <property type="entry name" value="Winged helix-like DNA-binding domain superfamily/Winged helix DNA-binding domain"/>
    <property type="match status" value="1"/>
</dbReference>
<evidence type="ECO:0000256" key="1">
    <source>
        <dbReference type="ARBA" id="ARBA00023015"/>
    </source>
</evidence>
<dbReference type="PRINTS" id="PR00778">
    <property type="entry name" value="HTHARSR"/>
</dbReference>
<gene>
    <name evidence="5" type="ORF">VZ95_09790</name>
</gene>
<organism evidence="5 6">
    <name type="scientific">Elstera litoralis</name>
    <dbReference type="NCBI Taxonomy" id="552518"/>
    <lineage>
        <taxon>Bacteria</taxon>
        <taxon>Pseudomonadati</taxon>
        <taxon>Pseudomonadota</taxon>
        <taxon>Alphaproteobacteria</taxon>
        <taxon>Rhodospirillales</taxon>
        <taxon>Rhodospirillaceae</taxon>
        <taxon>Elstera</taxon>
    </lineage>
</organism>
<evidence type="ECO:0000313" key="5">
    <source>
        <dbReference type="EMBL" id="KJV09710.1"/>
    </source>
</evidence>
<evidence type="ECO:0000259" key="4">
    <source>
        <dbReference type="PROSITE" id="PS50987"/>
    </source>
</evidence>
<dbReference type="SMART" id="SM00418">
    <property type="entry name" value="HTH_ARSR"/>
    <property type="match status" value="1"/>
</dbReference>
<dbReference type="InterPro" id="IPR011991">
    <property type="entry name" value="ArsR-like_HTH"/>
</dbReference>
<sequence length="116" mass="12530">MENSDSLLALSALAQETRLAAFRLLVRHEPEGLPAGELARLLDVPQNTLSTHLGLLARADLVTAHRDGRVIRYRAHLACVENLVLFLLNDCCRGEPALCGSILSALTDTPCAPKTC</sequence>
<dbReference type="NCBIfam" id="NF033788">
    <property type="entry name" value="HTH_metalloreg"/>
    <property type="match status" value="1"/>
</dbReference>
<accession>A0A0F3ISJ2</accession>
<dbReference type="InterPro" id="IPR001845">
    <property type="entry name" value="HTH_ArsR_DNA-bd_dom"/>
</dbReference>
<reference evidence="5 6" key="1">
    <citation type="submission" date="2015-03" db="EMBL/GenBank/DDBJ databases">
        <title>Draft genome sequence of Elstera litoralis.</title>
        <authorList>
            <person name="Rahalkar M.C."/>
            <person name="Dhakephalkar P.K."/>
            <person name="Pore S.D."/>
            <person name="Arora P."/>
            <person name="Kapse N.G."/>
            <person name="Pandit P.S."/>
        </authorList>
    </citation>
    <scope>NUCLEOTIDE SEQUENCE [LARGE SCALE GENOMIC DNA]</scope>
    <source>
        <strain evidence="5 6">Dia-1</strain>
    </source>
</reference>
<comment type="caution">
    <text evidence="5">The sequence shown here is derived from an EMBL/GenBank/DDBJ whole genome shotgun (WGS) entry which is preliminary data.</text>
</comment>
<keyword evidence="1" id="KW-0805">Transcription regulation</keyword>
<feature type="domain" description="HTH arsR-type" evidence="4">
    <location>
        <begin position="1"/>
        <end position="95"/>
    </location>
</feature>
<dbReference type="PROSITE" id="PS50987">
    <property type="entry name" value="HTH_ARSR_2"/>
    <property type="match status" value="1"/>
</dbReference>
<dbReference type="OrthoDB" id="9804742at2"/>
<protein>
    <submittedName>
        <fullName evidence="5">ArsR family transcriptional regulator</fullName>
    </submittedName>
</protein>
<evidence type="ECO:0000256" key="3">
    <source>
        <dbReference type="ARBA" id="ARBA00023163"/>
    </source>
</evidence>
<keyword evidence="6" id="KW-1185">Reference proteome</keyword>
<dbReference type="AlphaFoldDB" id="A0A0F3ISJ2"/>
<dbReference type="RefSeq" id="WP_045775677.1">
    <property type="nucleotide sequence ID" value="NZ_LAJY01000228.1"/>
</dbReference>
<dbReference type="PANTHER" id="PTHR43132:SF2">
    <property type="entry name" value="ARSENICAL RESISTANCE OPERON REPRESSOR ARSR-RELATED"/>
    <property type="match status" value="1"/>
</dbReference>
<dbReference type="CDD" id="cd00090">
    <property type="entry name" value="HTH_ARSR"/>
    <property type="match status" value="1"/>
</dbReference>
<dbReference type="InterPro" id="IPR036390">
    <property type="entry name" value="WH_DNA-bd_sf"/>
</dbReference>
<name>A0A0F3ISJ2_9PROT</name>
<evidence type="ECO:0000256" key="2">
    <source>
        <dbReference type="ARBA" id="ARBA00023125"/>
    </source>
</evidence>
<evidence type="ECO:0000313" key="6">
    <source>
        <dbReference type="Proteomes" id="UP000033774"/>
    </source>
</evidence>
<proteinExistence type="predicted"/>
<dbReference type="InterPro" id="IPR051011">
    <property type="entry name" value="Metal_resp_trans_reg"/>
</dbReference>
<dbReference type="PATRIC" id="fig|552518.3.peg.1314"/>
<dbReference type="InterPro" id="IPR036388">
    <property type="entry name" value="WH-like_DNA-bd_sf"/>
</dbReference>